<accession>A0A1J3CV89</accession>
<name>A0A1J3CV89_NOCCA</name>
<proteinExistence type="predicted"/>
<reference evidence="2" key="1">
    <citation type="submission" date="2016-07" db="EMBL/GenBank/DDBJ databases">
        <title>De novo transcriptome assembly of four accessions of the metal hyperaccumulator plant Noccaea caerulescens.</title>
        <authorList>
            <person name="Blande D."/>
            <person name="Halimaa P."/>
            <person name="Tervahauta A.I."/>
            <person name="Aarts M.G."/>
            <person name="Karenlampi S.O."/>
        </authorList>
    </citation>
    <scope>NUCLEOTIDE SEQUENCE</scope>
</reference>
<dbReference type="EMBL" id="GEVI01021529">
    <property type="protein sequence ID" value="JAU10791.1"/>
    <property type="molecule type" value="Transcribed_RNA"/>
</dbReference>
<feature type="compositionally biased region" description="Basic and acidic residues" evidence="1">
    <location>
        <begin position="46"/>
        <end position="58"/>
    </location>
</feature>
<evidence type="ECO:0000313" key="2">
    <source>
        <dbReference type="EMBL" id="JAU10791.1"/>
    </source>
</evidence>
<organism evidence="2">
    <name type="scientific">Noccaea caerulescens</name>
    <name type="common">Alpine penny-cress</name>
    <name type="synonym">Thlaspi caerulescens</name>
    <dbReference type="NCBI Taxonomy" id="107243"/>
    <lineage>
        <taxon>Eukaryota</taxon>
        <taxon>Viridiplantae</taxon>
        <taxon>Streptophyta</taxon>
        <taxon>Embryophyta</taxon>
        <taxon>Tracheophyta</taxon>
        <taxon>Spermatophyta</taxon>
        <taxon>Magnoliopsida</taxon>
        <taxon>eudicotyledons</taxon>
        <taxon>Gunneridae</taxon>
        <taxon>Pentapetalae</taxon>
        <taxon>rosids</taxon>
        <taxon>malvids</taxon>
        <taxon>Brassicales</taxon>
        <taxon>Brassicaceae</taxon>
        <taxon>Coluteocarpeae</taxon>
        <taxon>Noccaea</taxon>
    </lineage>
</organism>
<evidence type="ECO:0000256" key="1">
    <source>
        <dbReference type="SAM" id="MobiDB-lite"/>
    </source>
</evidence>
<sequence length="199" mass="22679">MDPPIPTTDGDEDWELCNDDGFVYKRKKRRRISDSEEDAGAGETSKPPDPELDPAVKERNRRIRKKRILLKLKRKYQKEIEQWEILSNSLNAMEARADRFQTPQREERSNADETTSFPESSCREGAREQGGEDASAPPSLLDEILFAVEAQEAAIHDISNLCEVAENMCRMEEEEKKQSLFDLAVWSSPTDLMASLCAD</sequence>
<dbReference type="AlphaFoldDB" id="A0A1J3CV89"/>
<dbReference type="PANTHER" id="PTHR35737">
    <property type="entry name" value="CRYPTIC LOCI REGULATOR"/>
    <property type="match status" value="1"/>
</dbReference>
<feature type="compositionally biased region" description="Basic and acidic residues" evidence="1">
    <location>
        <begin position="96"/>
        <end position="111"/>
    </location>
</feature>
<feature type="compositionally biased region" description="Basic and acidic residues" evidence="1">
    <location>
        <begin position="121"/>
        <end position="130"/>
    </location>
</feature>
<feature type="region of interest" description="Disordered" evidence="1">
    <location>
        <begin position="27"/>
        <end position="59"/>
    </location>
</feature>
<feature type="region of interest" description="Disordered" evidence="1">
    <location>
        <begin position="96"/>
        <end position="137"/>
    </location>
</feature>
<dbReference type="PANTHER" id="PTHR35737:SF1">
    <property type="entry name" value="CRYPTIC LOCI REGULATOR"/>
    <property type="match status" value="1"/>
</dbReference>
<protein>
    <submittedName>
        <fullName evidence="2">Uncharacterized protein</fullName>
    </submittedName>
</protein>
<gene>
    <name evidence="2" type="ORF">GA_TR4290_c0_g1_i1_g.14867</name>
</gene>